<dbReference type="KEGG" id="nhe:NECHADRAFT_42107"/>
<dbReference type="HOGENOM" id="CLU_291348_0_0_1"/>
<dbReference type="SUPFAM" id="SSF50104">
    <property type="entry name" value="Translation proteins SH3-like domain"/>
    <property type="match status" value="1"/>
</dbReference>
<dbReference type="STRING" id="660122.C7ZGG4"/>
<dbReference type="SUPFAM" id="SSF50249">
    <property type="entry name" value="Nucleic acid-binding proteins"/>
    <property type="match status" value="1"/>
</dbReference>
<dbReference type="PROSITE" id="PS50088">
    <property type="entry name" value="ANK_REPEAT"/>
    <property type="match status" value="2"/>
</dbReference>
<dbReference type="InterPro" id="IPR037318">
    <property type="entry name" value="Hex1_S1"/>
</dbReference>
<dbReference type="OMA" id="DQFKHHS"/>
<dbReference type="SUPFAM" id="SSF48403">
    <property type="entry name" value="Ankyrin repeat"/>
    <property type="match status" value="1"/>
</dbReference>
<keyword evidence="2 3" id="KW-0040">ANK repeat</keyword>
<dbReference type="InterPro" id="IPR012340">
    <property type="entry name" value="NA-bd_OB-fold"/>
</dbReference>
<dbReference type="InterPro" id="IPR002110">
    <property type="entry name" value="Ankyrin_rpt"/>
</dbReference>
<name>C7ZGG4_FUSV7</name>
<dbReference type="GeneID" id="9670143"/>
<evidence type="ECO:0000256" key="4">
    <source>
        <dbReference type="SAM" id="MobiDB-lite"/>
    </source>
</evidence>
<dbReference type="InterPro" id="IPR036770">
    <property type="entry name" value="Ankyrin_rpt-contain_sf"/>
</dbReference>
<dbReference type="eggNOG" id="KOG0504">
    <property type="taxonomic scope" value="Eukaryota"/>
</dbReference>
<feature type="region of interest" description="Disordered" evidence="4">
    <location>
        <begin position="1"/>
        <end position="45"/>
    </location>
</feature>
<dbReference type="SMART" id="SM00248">
    <property type="entry name" value="ANK"/>
    <property type="match status" value="5"/>
</dbReference>
<evidence type="ECO:0000256" key="2">
    <source>
        <dbReference type="ARBA" id="ARBA00023043"/>
    </source>
</evidence>
<dbReference type="EMBL" id="GG698925">
    <property type="protein sequence ID" value="EEU36930.1"/>
    <property type="molecule type" value="Genomic_DNA"/>
</dbReference>
<accession>C7ZGG4</accession>
<evidence type="ECO:0000256" key="3">
    <source>
        <dbReference type="PROSITE-ProRule" id="PRU00023"/>
    </source>
</evidence>
<feature type="repeat" description="ANK" evidence="3">
    <location>
        <begin position="231"/>
        <end position="263"/>
    </location>
</feature>
<protein>
    <submittedName>
        <fullName evidence="5">Uncharacterized protein</fullName>
    </submittedName>
</protein>
<sequence>GHHEPFPSDVAGPDDSNTHPSPSEAITYGAREIPSPSVSSPAAKSDLPNTVTIPCQYIAIGDVLILNGRPCQVIRISTSAATGQHRYVGVDLFTKQLHEEPSFISNPAPSIIVQTMLGPIFKQYRVLDIKEGKIVALTETGDVKQGLTVIDQSNLYARLSQAFEAGRGSVRVLVLNDGGRELAVDMKVIHGSRLAGNETEQTFRDAVRTNDILAVEKALQERVNINTPDDDGRTALVDAIENHHQDMVDLLLQQEIDLKALDKNGKTVLDVAVSDPEHYLTTFKLLKKGAAPTDNLDEGIAQLLSAAAKGQDEEIKALLGGCVNHNSCDRLGYTALHEAVCFGHYETAKMLIRDGAEINKPIAHGGATALHAAVQRGREHREFLPGARRTTPALSENHVKVVALLLQHNANTEHRRSYDNLTVRELVSEELGLAESFHAAERSCLQKILILLNNSPSQQVTGIRATWPTEPNVSDRLKASRLQIQWHTSSRVFETLSPFVWDLIQSPEPSHTRSEVRRLEEWVRGGVNNSKPREYWRWAHLPANNDLIRPLSGMDNETVKTYWDGIRAFTTELYLEIRGPALHARFRQPSFKSLPGSRGGIFSLVVSWCSSKDCDNNFANEETLRRFYHESDDSPASFHAPCALDQSYYLSLDNSSDRDKGQVVIKYVQRQENLDQSATANAKPKRLLMVNQMWVWKFDAMTLVTAFPDRHHQDPRQPILSANISKDLKDNPPSTMGSMICRILEHVTGFVEAPNNAGLSENLFHIFEQSIAYRAQEDANCYAKFYKLQRKLSNLGKEKEGTKAQHQEMMQTETEICNITSEVEHLCEIKDIKDELRMIQRVLEDQRAVIDQYHAGQVEENSIVNDGRFDKEEEVRLLGGEEDELKHTKKKIELRISKVKSLIADASAVEDSLNHLLDLKQKQGNLIVTPISFISSFLAVPTQDFPHSNDGEVAWAWWQVFVGCMIVELLTFLAVAPWIEWNRFGFSDPWKRRDKKRQHDDESKGN</sequence>
<keyword evidence="6" id="KW-1185">Reference proteome</keyword>
<dbReference type="OrthoDB" id="9975114at2759"/>
<dbReference type="InterPro" id="IPR008991">
    <property type="entry name" value="Translation_prot_SH3-like_sf"/>
</dbReference>
<gene>
    <name evidence="5" type="ORF">NECHADRAFT_42107</name>
</gene>
<keyword evidence="1" id="KW-0677">Repeat</keyword>
<dbReference type="Proteomes" id="UP000005206">
    <property type="component" value="Chromosome 6"/>
</dbReference>
<feature type="non-terminal residue" evidence="5">
    <location>
        <position position="1006"/>
    </location>
</feature>
<dbReference type="Pfam" id="PF12796">
    <property type="entry name" value="Ank_2"/>
    <property type="match status" value="2"/>
</dbReference>
<organism evidence="5 6">
    <name type="scientific">Fusarium vanettenii (strain ATCC MYA-4622 / CBS 123669 / FGSC 9596 / NRRL 45880 / 77-13-4)</name>
    <name type="common">Fusarium solani subsp. pisi</name>
    <dbReference type="NCBI Taxonomy" id="660122"/>
    <lineage>
        <taxon>Eukaryota</taxon>
        <taxon>Fungi</taxon>
        <taxon>Dikarya</taxon>
        <taxon>Ascomycota</taxon>
        <taxon>Pezizomycotina</taxon>
        <taxon>Sordariomycetes</taxon>
        <taxon>Hypocreomycetidae</taxon>
        <taxon>Hypocreales</taxon>
        <taxon>Nectriaceae</taxon>
        <taxon>Fusarium</taxon>
        <taxon>Fusarium solani species complex</taxon>
        <taxon>Fusarium vanettenii</taxon>
    </lineage>
</organism>
<feature type="non-terminal residue" evidence="5">
    <location>
        <position position="1"/>
    </location>
</feature>
<dbReference type="AlphaFoldDB" id="C7ZGG4"/>
<dbReference type="VEuPathDB" id="FungiDB:NECHADRAFT_42107"/>
<evidence type="ECO:0000256" key="1">
    <source>
        <dbReference type="ARBA" id="ARBA00022737"/>
    </source>
</evidence>
<evidence type="ECO:0000313" key="5">
    <source>
        <dbReference type="EMBL" id="EEU36930.1"/>
    </source>
</evidence>
<dbReference type="Gene3D" id="1.25.40.20">
    <property type="entry name" value="Ankyrin repeat-containing domain"/>
    <property type="match status" value="2"/>
</dbReference>
<reference evidence="5 6" key="1">
    <citation type="journal article" date="2009" name="PLoS Genet.">
        <title>The genome of Nectria haematococca: contribution of supernumerary chromosomes to gene expansion.</title>
        <authorList>
            <person name="Coleman J.J."/>
            <person name="Rounsley S.D."/>
            <person name="Rodriguez-Carres M."/>
            <person name="Kuo A."/>
            <person name="Wasmann C.C."/>
            <person name="Grimwood J."/>
            <person name="Schmutz J."/>
            <person name="Taga M."/>
            <person name="White G.J."/>
            <person name="Zhou S."/>
            <person name="Schwartz D.C."/>
            <person name="Freitag M."/>
            <person name="Ma L.J."/>
            <person name="Danchin E.G."/>
            <person name="Henrissat B."/>
            <person name="Coutinho P.M."/>
            <person name="Nelson D.R."/>
            <person name="Straney D."/>
            <person name="Napoli C.A."/>
            <person name="Barker B.M."/>
            <person name="Gribskov M."/>
            <person name="Rep M."/>
            <person name="Kroken S."/>
            <person name="Molnar I."/>
            <person name="Rensing C."/>
            <person name="Kennell J.C."/>
            <person name="Zamora J."/>
            <person name="Farman M.L."/>
            <person name="Selker E.U."/>
            <person name="Salamov A."/>
            <person name="Shapiro H."/>
            <person name="Pangilinan J."/>
            <person name="Lindquist E."/>
            <person name="Lamers C."/>
            <person name="Grigoriev I.V."/>
            <person name="Geiser D.M."/>
            <person name="Covert S.F."/>
            <person name="Temporini E."/>
            <person name="Vanetten H.D."/>
        </authorList>
    </citation>
    <scope>NUCLEOTIDE SEQUENCE [LARGE SCALE GENOMIC DNA]</scope>
    <source>
        <strain evidence="6">ATCC MYA-4622 / CBS 123669 / FGSC 9596 / NRRL 45880 / 77-13-4</strain>
    </source>
</reference>
<dbReference type="Gene3D" id="2.40.50.140">
    <property type="entry name" value="Nucleic acid-binding proteins"/>
    <property type="match status" value="1"/>
</dbReference>
<dbReference type="RefSeq" id="XP_003042643.1">
    <property type="nucleotide sequence ID" value="XM_003042597.1"/>
</dbReference>
<dbReference type="PROSITE" id="PS50297">
    <property type="entry name" value="ANK_REP_REGION"/>
    <property type="match status" value="1"/>
</dbReference>
<feature type="repeat" description="ANK" evidence="3">
    <location>
        <begin position="331"/>
        <end position="359"/>
    </location>
</feature>
<dbReference type="Gene3D" id="2.30.30.30">
    <property type="match status" value="1"/>
</dbReference>
<evidence type="ECO:0000313" key="6">
    <source>
        <dbReference type="Proteomes" id="UP000005206"/>
    </source>
</evidence>
<dbReference type="CDD" id="cd04469">
    <property type="entry name" value="S1_Hex1"/>
    <property type="match status" value="1"/>
</dbReference>
<dbReference type="PANTHER" id="PTHR24171">
    <property type="entry name" value="ANKYRIN REPEAT DOMAIN-CONTAINING PROTEIN 39-RELATED"/>
    <property type="match status" value="1"/>
</dbReference>
<dbReference type="InParanoid" id="C7ZGG4"/>
<dbReference type="InterPro" id="IPR014722">
    <property type="entry name" value="Rib_uL2_dom2"/>
</dbReference>
<proteinExistence type="predicted"/>